<comment type="catalytic activity">
    <reaction evidence="9">
        <text>L-tyrosyl-[protein] + ATP = O-phospho-L-tyrosyl-[protein] + ADP + H(+)</text>
        <dbReference type="Rhea" id="RHEA:10596"/>
        <dbReference type="Rhea" id="RHEA-COMP:10136"/>
        <dbReference type="Rhea" id="RHEA-COMP:20101"/>
        <dbReference type="ChEBI" id="CHEBI:15378"/>
        <dbReference type="ChEBI" id="CHEBI:30616"/>
        <dbReference type="ChEBI" id="CHEBI:46858"/>
        <dbReference type="ChEBI" id="CHEBI:61978"/>
        <dbReference type="ChEBI" id="CHEBI:456216"/>
        <dbReference type="EC" id="2.7.12.2"/>
    </reaction>
</comment>
<dbReference type="SMART" id="SM00220">
    <property type="entry name" value="S_TKc"/>
    <property type="match status" value="1"/>
</dbReference>
<dbReference type="PANTHER" id="PTHR48013:SF9">
    <property type="entry name" value="DUAL SPECIFICITY MITOGEN-ACTIVATED PROTEIN KINASE KINASE 5"/>
    <property type="match status" value="1"/>
</dbReference>
<comment type="catalytic activity">
    <reaction evidence="7">
        <text>L-seryl-[protein] + ATP = O-phospho-L-seryl-[protein] + ADP + H(+)</text>
        <dbReference type="Rhea" id="RHEA:17989"/>
        <dbReference type="Rhea" id="RHEA-COMP:9863"/>
        <dbReference type="Rhea" id="RHEA-COMP:11604"/>
        <dbReference type="ChEBI" id="CHEBI:15378"/>
        <dbReference type="ChEBI" id="CHEBI:29999"/>
        <dbReference type="ChEBI" id="CHEBI:30616"/>
        <dbReference type="ChEBI" id="CHEBI:83421"/>
        <dbReference type="ChEBI" id="CHEBI:456216"/>
        <dbReference type="EC" id="2.7.12.2"/>
    </reaction>
</comment>
<evidence type="ECO:0000256" key="2">
    <source>
        <dbReference type="ARBA" id="ARBA00022741"/>
    </source>
</evidence>
<evidence type="ECO:0000256" key="5">
    <source>
        <dbReference type="ARBA" id="ARBA00038035"/>
    </source>
</evidence>
<keyword evidence="2 10" id="KW-0547">Nucleotide-binding</keyword>
<accession>A0A9W6ZQC9</accession>
<dbReference type="GO" id="GO:0004708">
    <property type="term" value="F:MAP kinase kinase activity"/>
    <property type="evidence" value="ECO:0007669"/>
    <property type="project" value="UniProtKB-EC"/>
</dbReference>
<organism evidence="13 14">
    <name type="scientific">Triparma laevis f. inornata</name>
    <dbReference type="NCBI Taxonomy" id="1714386"/>
    <lineage>
        <taxon>Eukaryota</taxon>
        <taxon>Sar</taxon>
        <taxon>Stramenopiles</taxon>
        <taxon>Ochrophyta</taxon>
        <taxon>Bolidophyceae</taxon>
        <taxon>Parmales</taxon>
        <taxon>Triparmaceae</taxon>
        <taxon>Triparma</taxon>
    </lineage>
</organism>
<dbReference type="InterPro" id="IPR011009">
    <property type="entry name" value="Kinase-like_dom_sf"/>
</dbReference>
<evidence type="ECO:0000256" key="8">
    <source>
        <dbReference type="ARBA" id="ARBA00049299"/>
    </source>
</evidence>
<evidence type="ECO:0000259" key="12">
    <source>
        <dbReference type="PROSITE" id="PS50011"/>
    </source>
</evidence>
<evidence type="ECO:0000313" key="13">
    <source>
        <dbReference type="EMBL" id="GMH56171.1"/>
    </source>
</evidence>
<name>A0A9W6ZQC9_9STRA</name>
<dbReference type="Proteomes" id="UP001162640">
    <property type="component" value="Unassembled WGS sequence"/>
</dbReference>
<evidence type="ECO:0000256" key="6">
    <source>
        <dbReference type="ARBA" id="ARBA00038999"/>
    </source>
</evidence>
<feature type="region of interest" description="Disordered" evidence="11">
    <location>
        <begin position="516"/>
        <end position="537"/>
    </location>
</feature>
<evidence type="ECO:0000256" key="9">
    <source>
        <dbReference type="ARBA" id="ARBA00051693"/>
    </source>
</evidence>
<proteinExistence type="inferred from homology"/>
<reference evidence="14" key="1">
    <citation type="journal article" date="2023" name="Commun. Biol.">
        <title>Genome analysis of Parmales, the sister group of diatoms, reveals the evolutionary specialization of diatoms from phago-mixotrophs to photoautotrophs.</title>
        <authorList>
            <person name="Ban H."/>
            <person name="Sato S."/>
            <person name="Yoshikawa S."/>
            <person name="Yamada K."/>
            <person name="Nakamura Y."/>
            <person name="Ichinomiya M."/>
            <person name="Sato N."/>
            <person name="Blanc-Mathieu R."/>
            <person name="Endo H."/>
            <person name="Kuwata A."/>
            <person name="Ogata H."/>
        </authorList>
    </citation>
    <scope>NUCLEOTIDE SEQUENCE [LARGE SCALE GENOMIC DNA]</scope>
</reference>
<dbReference type="AlphaFoldDB" id="A0A9W6ZQC9"/>
<comment type="caution">
    <text evidence="13">The sequence shown here is derived from an EMBL/GenBank/DDBJ whole genome shotgun (WGS) entry which is preliminary data.</text>
</comment>
<feature type="binding site" evidence="10">
    <location>
        <position position="389"/>
    </location>
    <ligand>
        <name>ATP</name>
        <dbReference type="ChEBI" id="CHEBI:30616"/>
    </ligand>
</feature>
<dbReference type="PROSITE" id="PS00107">
    <property type="entry name" value="PROTEIN_KINASE_ATP"/>
    <property type="match status" value="1"/>
</dbReference>
<protein>
    <recommendedName>
        <fullName evidence="6">mitogen-activated protein kinase kinase</fullName>
        <ecNumber evidence="6">2.7.12.2</ecNumber>
    </recommendedName>
</protein>
<feature type="compositionally biased region" description="Basic and acidic residues" evidence="11">
    <location>
        <begin position="516"/>
        <end position="533"/>
    </location>
</feature>
<feature type="compositionally biased region" description="Acidic residues" evidence="11">
    <location>
        <begin position="236"/>
        <end position="264"/>
    </location>
</feature>
<dbReference type="InterPro" id="IPR000719">
    <property type="entry name" value="Prot_kinase_dom"/>
</dbReference>
<dbReference type="Pfam" id="PF00069">
    <property type="entry name" value="Pkinase"/>
    <property type="match status" value="1"/>
</dbReference>
<evidence type="ECO:0000313" key="14">
    <source>
        <dbReference type="Proteomes" id="UP001162640"/>
    </source>
</evidence>
<keyword evidence="4 10" id="KW-0067">ATP-binding</keyword>
<feature type="region of interest" description="Disordered" evidence="11">
    <location>
        <begin position="181"/>
        <end position="210"/>
    </location>
</feature>
<evidence type="ECO:0000256" key="7">
    <source>
        <dbReference type="ARBA" id="ARBA00049014"/>
    </source>
</evidence>
<gene>
    <name evidence="13" type="ORF">TL16_g02074</name>
</gene>
<dbReference type="PANTHER" id="PTHR48013">
    <property type="entry name" value="DUAL SPECIFICITY MITOGEN-ACTIVATED PROTEIN KINASE KINASE 5-RELATED"/>
    <property type="match status" value="1"/>
</dbReference>
<keyword evidence="1" id="KW-0808">Transferase</keyword>
<dbReference type="PROSITE" id="PS50011">
    <property type="entry name" value="PROTEIN_KINASE_DOM"/>
    <property type="match status" value="1"/>
</dbReference>
<dbReference type="InterPro" id="IPR017441">
    <property type="entry name" value="Protein_kinase_ATP_BS"/>
</dbReference>
<evidence type="ECO:0000256" key="11">
    <source>
        <dbReference type="SAM" id="MobiDB-lite"/>
    </source>
</evidence>
<feature type="compositionally biased region" description="Polar residues" evidence="11">
    <location>
        <begin position="181"/>
        <end position="198"/>
    </location>
</feature>
<dbReference type="GO" id="GO:0005524">
    <property type="term" value="F:ATP binding"/>
    <property type="evidence" value="ECO:0007669"/>
    <property type="project" value="UniProtKB-UniRule"/>
</dbReference>
<sequence>MGAGASAKYEVIEGGAAGEHQLHGNGVPELVTRALDDIVGGLASGSRSNDMPKSQMARANSERVSIKETRKSWKSDTGLLDSAGSELQRQEIGQEIGQTEIETQTLPRINSIQSIALGHKLKRLGSYTTLLDRTDRASQVKLQGLFTSQVNSMRVLDPLNQMKRINSTPIMKVSTKTTKLVNHNSGNEGSTISPTPLSGITEVENESYPPSPIKGAAPPAFDPTKFTGLTVLVGADEEEEEEEEEEVVVPLEEQAEEKEEEEEESPRVTKPFPRLSLQLTREPSFEDDDDWIDVSDDEGEQSMMGVGNNSPRIQKPKLSIHASHDESYMFTQSGTIFVEGLESGLGSAGEGSGLDMRDRLVFLQKLGQGASGVVYKALDLISMKLVAVKIINVYDRAKRRQLVHELGALHAGLRGKEEKGEGSRNILTMTDAFGNVEDATVGIIMEYMDGGSLEDVVNAGGCDNEIVLGSMAKQLLCGLGFLHGIGQLHRDLKPANVLINNNGEVKVSDFGVAKNLREGEEGREGEGGEDKKSAAPTPVANTFVGTLTYMSPERINGGEYSFAADVWSLGLTLLTTALGKLPLKTDGGYWSVMACVREDEPPCLPEDEEVWSDGFRDFLRLCLMKDEKERPSCEELLKHSFITRSNSLYSNSGAEEKGGEIVLKDLESILEAIFVHTEAMAERKGVFSRDGETAGVVGGDLLSEIVLRGDLTGLAEQLGLDLLEVEKMSATFVAQSAMRKYLLDDSDSD</sequence>
<dbReference type="EMBL" id="BLQM01000049">
    <property type="protein sequence ID" value="GMH56171.1"/>
    <property type="molecule type" value="Genomic_DNA"/>
</dbReference>
<keyword evidence="3" id="KW-0418">Kinase</keyword>
<feature type="domain" description="Protein kinase" evidence="12">
    <location>
        <begin position="360"/>
        <end position="642"/>
    </location>
</feature>
<evidence type="ECO:0000256" key="10">
    <source>
        <dbReference type="PROSITE-ProRule" id="PRU10141"/>
    </source>
</evidence>
<feature type="region of interest" description="Disordered" evidence="11">
    <location>
        <begin position="42"/>
        <end position="70"/>
    </location>
</feature>
<dbReference type="SUPFAM" id="SSF56112">
    <property type="entry name" value="Protein kinase-like (PK-like)"/>
    <property type="match status" value="1"/>
</dbReference>
<dbReference type="EC" id="2.7.12.2" evidence="6"/>
<comment type="similarity">
    <text evidence="5">Belongs to the protein kinase superfamily. STE Ser/Thr protein kinase family. MAP kinase kinase subfamily.</text>
</comment>
<feature type="compositionally biased region" description="Basic and acidic residues" evidence="11">
    <location>
        <begin position="60"/>
        <end position="70"/>
    </location>
</feature>
<dbReference type="Gene3D" id="1.10.510.10">
    <property type="entry name" value="Transferase(Phosphotransferase) domain 1"/>
    <property type="match status" value="1"/>
</dbReference>
<comment type="catalytic activity">
    <reaction evidence="8">
        <text>L-threonyl-[protein] + ATP = O-phospho-L-threonyl-[protein] + ADP + H(+)</text>
        <dbReference type="Rhea" id="RHEA:46608"/>
        <dbReference type="Rhea" id="RHEA-COMP:11060"/>
        <dbReference type="Rhea" id="RHEA-COMP:11605"/>
        <dbReference type="ChEBI" id="CHEBI:15378"/>
        <dbReference type="ChEBI" id="CHEBI:30013"/>
        <dbReference type="ChEBI" id="CHEBI:30616"/>
        <dbReference type="ChEBI" id="CHEBI:61977"/>
        <dbReference type="ChEBI" id="CHEBI:456216"/>
        <dbReference type="EC" id="2.7.12.2"/>
    </reaction>
</comment>
<evidence type="ECO:0000256" key="3">
    <source>
        <dbReference type="ARBA" id="ARBA00022777"/>
    </source>
</evidence>
<feature type="region of interest" description="Disordered" evidence="11">
    <location>
        <begin position="236"/>
        <end position="271"/>
    </location>
</feature>
<evidence type="ECO:0000256" key="4">
    <source>
        <dbReference type="ARBA" id="ARBA00022840"/>
    </source>
</evidence>
<evidence type="ECO:0000256" key="1">
    <source>
        <dbReference type="ARBA" id="ARBA00022679"/>
    </source>
</evidence>